<dbReference type="GO" id="GO:0005737">
    <property type="term" value="C:cytoplasm"/>
    <property type="evidence" value="ECO:0007669"/>
    <property type="project" value="TreeGrafter"/>
</dbReference>
<dbReference type="GO" id="GO:0042802">
    <property type="term" value="F:identical protein binding"/>
    <property type="evidence" value="ECO:0007669"/>
    <property type="project" value="TreeGrafter"/>
</dbReference>
<protein>
    <submittedName>
        <fullName evidence="1">Glucosamine-6-phosphate isomerase</fullName>
    </submittedName>
</protein>
<evidence type="ECO:0000313" key="2">
    <source>
        <dbReference type="Proteomes" id="UP000043763"/>
    </source>
</evidence>
<name>A0A0G4K4V2_9SPIR</name>
<dbReference type="Proteomes" id="UP000043763">
    <property type="component" value="Unassembled WGS sequence"/>
</dbReference>
<dbReference type="SUPFAM" id="SSF100950">
    <property type="entry name" value="NagB/RpiA/CoA transferase-like"/>
    <property type="match status" value="1"/>
</dbReference>
<evidence type="ECO:0000313" key="1">
    <source>
        <dbReference type="EMBL" id="CRF32273.1"/>
    </source>
</evidence>
<dbReference type="AlphaFoldDB" id="A0A0G4K4V2"/>
<dbReference type="InterPro" id="IPR004547">
    <property type="entry name" value="Glucosamine6P_isomerase"/>
</dbReference>
<dbReference type="OrthoDB" id="306775at2"/>
<dbReference type="InterPro" id="IPR037171">
    <property type="entry name" value="NagB/RpiA_transferase-like"/>
</dbReference>
<gene>
    <name evidence="1" type="ORF">BRSU_0688</name>
</gene>
<dbReference type="GO" id="GO:0016853">
    <property type="term" value="F:isomerase activity"/>
    <property type="evidence" value="ECO:0007669"/>
    <property type="project" value="UniProtKB-KW"/>
</dbReference>
<dbReference type="Gene3D" id="3.40.50.1360">
    <property type="match status" value="1"/>
</dbReference>
<dbReference type="EMBL" id="CVLB01000001">
    <property type="protein sequence ID" value="CRF32273.1"/>
    <property type="molecule type" value="Genomic_DNA"/>
</dbReference>
<proteinExistence type="predicted"/>
<organism evidence="1 2">
    <name type="scientific">Brachyspira suanatina</name>
    <dbReference type="NCBI Taxonomy" id="381802"/>
    <lineage>
        <taxon>Bacteria</taxon>
        <taxon>Pseudomonadati</taxon>
        <taxon>Spirochaetota</taxon>
        <taxon>Spirochaetia</taxon>
        <taxon>Brachyspirales</taxon>
        <taxon>Brachyspiraceae</taxon>
        <taxon>Brachyspira</taxon>
    </lineage>
</organism>
<keyword evidence="2" id="KW-1185">Reference proteome</keyword>
<dbReference type="PANTHER" id="PTHR11280">
    <property type="entry name" value="GLUCOSAMINE-6-PHOSPHATE ISOMERASE"/>
    <property type="match status" value="1"/>
</dbReference>
<dbReference type="RefSeq" id="WP_048593792.1">
    <property type="nucleotide sequence ID" value="NZ_CVLB01000001.1"/>
</dbReference>
<dbReference type="GO" id="GO:0006043">
    <property type="term" value="P:glucosamine catabolic process"/>
    <property type="evidence" value="ECO:0007669"/>
    <property type="project" value="TreeGrafter"/>
</dbReference>
<dbReference type="GO" id="GO:0004342">
    <property type="term" value="F:glucosamine-6-phosphate deaminase activity"/>
    <property type="evidence" value="ECO:0007669"/>
    <property type="project" value="InterPro"/>
</dbReference>
<dbReference type="PANTHER" id="PTHR11280:SF5">
    <property type="entry name" value="GLUCOSAMINE-6-PHOSPHATE ISOMERASE"/>
    <property type="match status" value="1"/>
</dbReference>
<reference evidence="2" key="1">
    <citation type="submission" date="2015-04" db="EMBL/GenBank/DDBJ databases">
        <authorList>
            <person name="Mushtaq Mamoona"/>
        </authorList>
    </citation>
    <scope>NUCLEOTIDE SEQUENCE [LARGE SCALE GENOMIC DNA]</scope>
    <source>
        <strain evidence="2">AN4859/03</strain>
    </source>
</reference>
<dbReference type="GO" id="GO:0006046">
    <property type="term" value="P:N-acetylglucosamine catabolic process"/>
    <property type="evidence" value="ECO:0007669"/>
    <property type="project" value="TreeGrafter"/>
</dbReference>
<dbReference type="GO" id="GO:0019262">
    <property type="term" value="P:N-acetylneuraminate catabolic process"/>
    <property type="evidence" value="ECO:0007669"/>
    <property type="project" value="TreeGrafter"/>
</dbReference>
<keyword evidence="1" id="KW-0413">Isomerase</keyword>
<sequence length="257" mass="29543">MNIYIADSYRDYTVFTAKHILNFLEKKQEKKEKLYISVSSQDDTKDIYKEIVENVKNYKINFKNIFIFQQSEYIGLSPTDKNSKAYFLKENLLSKIDIPEENVFLFDGKGDESQMDRQLDIINKIGRFDVIWYSLTADSTSAGNERMSSLSSLFRIKTLSDHSINEIKYKFEDESQVPTTVFSMGMGFIDMVDTVLLTSSGINNSCSLRDCLEYGISNSSPLSKLQKHSDVTVIADYESSLRLSSQTVFMKIEKNIK</sequence>
<accession>A0A0G4K4V2</accession>